<name>A0A0U5GTC7_ASPCI</name>
<organism evidence="2 3">
    <name type="scientific">Aspergillus calidoustus</name>
    <dbReference type="NCBI Taxonomy" id="454130"/>
    <lineage>
        <taxon>Eukaryota</taxon>
        <taxon>Fungi</taxon>
        <taxon>Dikarya</taxon>
        <taxon>Ascomycota</taxon>
        <taxon>Pezizomycotina</taxon>
        <taxon>Eurotiomycetes</taxon>
        <taxon>Eurotiomycetidae</taxon>
        <taxon>Eurotiales</taxon>
        <taxon>Aspergillaceae</taxon>
        <taxon>Aspergillus</taxon>
        <taxon>Aspergillus subgen. Nidulantes</taxon>
    </lineage>
</organism>
<proteinExistence type="predicted"/>
<gene>
    <name evidence="2" type="ORF">ASPCAL08904</name>
</gene>
<accession>A0A0U5GTC7</accession>
<feature type="compositionally biased region" description="Polar residues" evidence="1">
    <location>
        <begin position="206"/>
        <end position="220"/>
    </location>
</feature>
<feature type="region of interest" description="Disordered" evidence="1">
    <location>
        <begin position="1"/>
        <end position="23"/>
    </location>
</feature>
<protein>
    <submittedName>
        <fullName evidence="2">Uncharacterized protein</fullName>
    </submittedName>
</protein>
<dbReference type="OMA" id="QDMQCFL"/>
<evidence type="ECO:0000313" key="3">
    <source>
        <dbReference type="Proteomes" id="UP000054771"/>
    </source>
</evidence>
<keyword evidence="3" id="KW-1185">Reference proteome</keyword>
<evidence type="ECO:0000256" key="1">
    <source>
        <dbReference type="SAM" id="MobiDB-lite"/>
    </source>
</evidence>
<sequence>MLEAESQDINPVLLGEPDSAHAEPLTEGQQALVDRVGNKRLAGGLYKREFKTYSREERLHAIEFSRTHVHVNPQTGEERHISTSTAAEILHITKNTLQRWIEEEQKIVEMKEGSSRADGERYSTITISERFKSGRYPFLKFVPAQLFSKNCIAGAEFYKLHPLTHPVPFIGIEGGRRGQLETFEDAYEFLGHPRNSSHDGHPNEPAPTNTQIHPSPNSTLAAPLEGSPKKESVQKKPTVQEVNSMLYENAPDYNLRQPGARKWDPCYEKMGACVSLICQQLLTASPKLESAIPVRIGLDYDQPFQGAPAHWAVRLLLTTGAIIILPTSICLRGTVRNEVVPDSLFLQGWTIDHEILRCKPPKRTRNDDRPNAIRYSKILYGESKQIFDKFRLSPVLYIEDVEMLFKSSQSWRPRRFSSTWTLYSTVLHSSYRSGDTLSPSYGRYSDIELLMDDIIEKSPRAFFSVPPARSFQLIPLTEFELQSRVAEEDIIGLFSRHIEGNDEETRGTLSLSVLDEILELGTDSTGEKEFRKKLMRSLKLCAQKAEGLVNRKETCMFFTCPEPQEEPSSYYCHHHSTTLIAHVLKQPESLATPSLRANLVASSDLHLTEHTRNTLEQLKTLFAQPERTWIIDFEYVSMPKRYSPIPLQLAIRQLDGKLLYSGNVHYGLSLKEFTDATSLLVSQKHGMMGTLFLRCYGGLRTNGETPPRIRDHIIDVCAYDPTKINVLSWFAAQDMQCFLRIIAGDSQLIQEKVSHRDASNFQVVNIGELCRKLFPNLCSSQLRSVSEYLNGTASKGEYHTASYDTEVLAKIVKALVKLI</sequence>
<dbReference type="EMBL" id="CDMC01000007">
    <property type="protein sequence ID" value="CEN62266.1"/>
    <property type="molecule type" value="Genomic_DNA"/>
</dbReference>
<evidence type="ECO:0000313" key="2">
    <source>
        <dbReference type="EMBL" id="CEN62266.1"/>
    </source>
</evidence>
<dbReference type="OrthoDB" id="4479638at2759"/>
<dbReference type="STRING" id="454130.A0A0U5GTC7"/>
<dbReference type="Proteomes" id="UP000054771">
    <property type="component" value="Unassembled WGS sequence"/>
</dbReference>
<dbReference type="AlphaFoldDB" id="A0A0U5GTC7"/>
<reference evidence="3" key="1">
    <citation type="journal article" date="2016" name="Genome Announc.">
        <title>Draft genome sequences of fungus Aspergillus calidoustus.</title>
        <authorList>
            <person name="Horn F."/>
            <person name="Linde J."/>
            <person name="Mattern D.J."/>
            <person name="Walther G."/>
            <person name="Guthke R."/>
            <person name="Scherlach K."/>
            <person name="Martin K."/>
            <person name="Brakhage A.A."/>
            <person name="Petzke L."/>
            <person name="Valiante V."/>
        </authorList>
    </citation>
    <scope>NUCLEOTIDE SEQUENCE [LARGE SCALE GENOMIC DNA]</scope>
    <source>
        <strain evidence="3">SF006504</strain>
    </source>
</reference>
<feature type="region of interest" description="Disordered" evidence="1">
    <location>
        <begin position="190"/>
        <end position="238"/>
    </location>
</feature>